<feature type="transmembrane region" description="Helical" evidence="11">
    <location>
        <begin position="140"/>
        <end position="161"/>
    </location>
</feature>
<evidence type="ECO:0000313" key="13">
    <source>
        <dbReference type="Proteomes" id="UP000717585"/>
    </source>
</evidence>
<name>A0A8J6E3M8_9EUKA</name>
<dbReference type="GO" id="GO:0006621">
    <property type="term" value="P:protein retention in ER lumen"/>
    <property type="evidence" value="ECO:0007669"/>
    <property type="project" value="InterPro"/>
</dbReference>
<evidence type="ECO:0000256" key="4">
    <source>
        <dbReference type="ARBA" id="ARBA00022692"/>
    </source>
</evidence>
<evidence type="ECO:0000256" key="2">
    <source>
        <dbReference type="ARBA" id="ARBA00010120"/>
    </source>
</evidence>
<dbReference type="GO" id="GO:0015031">
    <property type="term" value="P:protein transport"/>
    <property type="evidence" value="ECO:0007669"/>
    <property type="project" value="UniProtKB-KW"/>
</dbReference>
<accession>A0A8J6E3M8</accession>
<comment type="similarity">
    <text evidence="2">Belongs to the ERD2 family.</text>
</comment>
<dbReference type="GO" id="GO:0046923">
    <property type="term" value="F:ER retention sequence binding"/>
    <property type="evidence" value="ECO:0007669"/>
    <property type="project" value="InterPro"/>
</dbReference>
<dbReference type="InterPro" id="IPR000133">
    <property type="entry name" value="ER_ret_rcpt"/>
</dbReference>
<sequence length="234" mass="27645">MSANIRQDVSARYNPFRFLGDAMHLLSMIILLQKLYRTKNCTGVSLKTKILYLLVFCMRYMDLFWNWTSLYNNSMKILYIGLTATTIYLILGPLINTYDRENDTFRLLFAIVPSCVIGFLVAIPRTFFYKGSLSFRPFEVVWASSIWLECVAILPQLFLLARTSEIESFTSSYIACLGGYRAIYILNWIYRFFHHQNRLWYVYLCGIIQTALYADFFYYFFKAKLTKTRMKLPQ</sequence>
<evidence type="ECO:0000313" key="12">
    <source>
        <dbReference type="EMBL" id="KAG9395801.1"/>
    </source>
</evidence>
<dbReference type="AlphaFoldDB" id="A0A8J6E3M8"/>
<keyword evidence="8 11" id="KW-1133">Transmembrane helix</keyword>
<protein>
    <submittedName>
        <fullName evidence="12">ER lumen protein retaining receptor</fullName>
    </submittedName>
</protein>
<feature type="transmembrane region" description="Helical" evidence="11">
    <location>
        <begin position="173"/>
        <end position="193"/>
    </location>
</feature>
<dbReference type="GO" id="GO:0016192">
    <property type="term" value="P:vesicle-mediated transport"/>
    <property type="evidence" value="ECO:0007669"/>
    <property type="project" value="UniProtKB-KW"/>
</dbReference>
<keyword evidence="9 11" id="KW-0472">Membrane</keyword>
<dbReference type="Pfam" id="PF00810">
    <property type="entry name" value="ER_lumen_recept"/>
    <property type="match status" value="1"/>
</dbReference>
<keyword evidence="5" id="KW-0256">Endoplasmic reticulum</keyword>
<proteinExistence type="inferred from homology"/>
<comment type="caution">
    <text evidence="12">The sequence shown here is derived from an EMBL/GenBank/DDBJ whole genome shotgun (WGS) entry which is preliminary data.</text>
</comment>
<dbReference type="EMBL" id="JAHDYR010000008">
    <property type="protein sequence ID" value="KAG9395801.1"/>
    <property type="molecule type" value="Genomic_DNA"/>
</dbReference>
<keyword evidence="3" id="KW-0813">Transport</keyword>
<gene>
    <name evidence="12" type="ORF">J8273_2713</name>
</gene>
<evidence type="ECO:0000256" key="8">
    <source>
        <dbReference type="ARBA" id="ARBA00022989"/>
    </source>
</evidence>
<evidence type="ECO:0000256" key="7">
    <source>
        <dbReference type="ARBA" id="ARBA00022927"/>
    </source>
</evidence>
<dbReference type="PRINTS" id="PR00660">
    <property type="entry name" value="ERLUMENR"/>
</dbReference>
<organism evidence="12 13">
    <name type="scientific">Carpediemonas membranifera</name>
    <dbReference type="NCBI Taxonomy" id="201153"/>
    <lineage>
        <taxon>Eukaryota</taxon>
        <taxon>Metamonada</taxon>
        <taxon>Carpediemonas-like organisms</taxon>
        <taxon>Carpediemonas</taxon>
    </lineage>
</organism>
<dbReference type="GO" id="GO:0005789">
    <property type="term" value="C:endoplasmic reticulum membrane"/>
    <property type="evidence" value="ECO:0007669"/>
    <property type="project" value="UniProtKB-SubCell"/>
</dbReference>
<dbReference type="PANTHER" id="PTHR10585">
    <property type="entry name" value="ER LUMEN PROTEIN RETAINING RECEPTOR"/>
    <property type="match status" value="1"/>
</dbReference>
<keyword evidence="6" id="KW-0931">ER-Golgi transport</keyword>
<keyword evidence="4 11" id="KW-0812">Transmembrane</keyword>
<keyword evidence="13" id="KW-1185">Reference proteome</keyword>
<feature type="transmembrane region" description="Helical" evidence="11">
    <location>
        <begin position="199"/>
        <end position="221"/>
    </location>
</feature>
<evidence type="ECO:0000256" key="9">
    <source>
        <dbReference type="ARBA" id="ARBA00023136"/>
    </source>
</evidence>
<evidence type="ECO:0000256" key="3">
    <source>
        <dbReference type="ARBA" id="ARBA00022448"/>
    </source>
</evidence>
<keyword evidence="7" id="KW-0653">Protein transport</keyword>
<feature type="transmembrane region" description="Helical" evidence="11">
    <location>
        <begin position="48"/>
        <end position="65"/>
    </location>
</feature>
<evidence type="ECO:0000256" key="5">
    <source>
        <dbReference type="ARBA" id="ARBA00022824"/>
    </source>
</evidence>
<reference evidence="12" key="1">
    <citation type="submission" date="2021-05" db="EMBL/GenBank/DDBJ databases">
        <title>A free-living protist that lacks canonical eukaryotic 1 DNA replication and segregation systems.</title>
        <authorList>
            <person name="Salas-Leiva D.E."/>
            <person name="Tromer E.C."/>
            <person name="Curtis B.A."/>
            <person name="Jerlstrom-Hultqvist J."/>
            <person name="Kolisko M."/>
            <person name="Yi Z."/>
            <person name="Salas-Leiva J.S."/>
            <person name="Gallot-Lavallee L."/>
            <person name="Kops G.J.P.L."/>
            <person name="Archibald J.M."/>
            <person name="Simpson A.G.B."/>
            <person name="Roger A.J."/>
        </authorList>
    </citation>
    <scope>NUCLEOTIDE SEQUENCE</scope>
    <source>
        <strain evidence="12">BICM</strain>
    </source>
</reference>
<feature type="transmembrane region" description="Helical" evidence="11">
    <location>
        <begin position="77"/>
        <end position="95"/>
    </location>
</feature>
<evidence type="ECO:0000256" key="11">
    <source>
        <dbReference type="SAM" id="Phobius"/>
    </source>
</evidence>
<feature type="transmembrane region" description="Helical" evidence="11">
    <location>
        <begin position="107"/>
        <end position="128"/>
    </location>
</feature>
<evidence type="ECO:0000256" key="1">
    <source>
        <dbReference type="ARBA" id="ARBA00004477"/>
    </source>
</evidence>
<dbReference type="Proteomes" id="UP000717585">
    <property type="component" value="Unassembled WGS sequence"/>
</dbReference>
<keyword evidence="10 12" id="KW-0675">Receptor</keyword>
<evidence type="ECO:0000256" key="10">
    <source>
        <dbReference type="ARBA" id="ARBA00023170"/>
    </source>
</evidence>
<comment type="subcellular location">
    <subcellularLocation>
        <location evidence="1">Endoplasmic reticulum membrane</location>
        <topology evidence="1">Multi-pass membrane protein</topology>
    </subcellularLocation>
</comment>
<dbReference type="OrthoDB" id="7694678at2759"/>
<evidence type="ECO:0000256" key="6">
    <source>
        <dbReference type="ARBA" id="ARBA00022892"/>
    </source>
</evidence>